<evidence type="ECO:0000313" key="4">
    <source>
        <dbReference type="EMBL" id="MDB6178783.1"/>
    </source>
</evidence>
<organism evidence="4 5">
    <name type="scientific">Paracoccus onchidii</name>
    <dbReference type="NCBI Taxonomy" id="3017813"/>
    <lineage>
        <taxon>Bacteria</taxon>
        <taxon>Pseudomonadati</taxon>
        <taxon>Pseudomonadota</taxon>
        <taxon>Alphaproteobacteria</taxon>
        <taxon>Rhodobacterales</taxon>
        <taxon>Paracoccaceae</taxon>
        <taxon>Paracoccus</taxon>
    </lineage>
</organism>
<protein>
    <submittedName>
        <fullName evidence="4">NUDIX hydrolase</fullName>
    </submittedName>
</protein>
<reference evidence="4" key="1">
    <citation type="submission" date="2022-12" db="EMBL/GenBank/DDBJ databases">
        <title>Paracoccus onchidii sp. nov., isolated from a marine invertebrate from the South China Sea.</title>
        <authorList>
            <person name="Xu S."/>
            <person name="Liu Z."/>
            <person name="Xu Y."/>
        </authorList>
    </citation>
    <scope>NUCLEOTIDE SEQUENCE</scope>
    <source>
        <strain evidence="4">Z330</strain>
    </source>
</reference>
<proteinExistence type="predicted"/>
<evidence type="ECO:0000256" key="1">
    <source>
        <dbReference type="ARBA" id="ARBA00001946"/>
    </source>
</evidence>
<dbReference type="InterPro" id="IPR015797">
    <property type="entry name" value="NUDIX_hydrolase-like_dom_sf"/>
</dbReference>
<name>A0ABT4ZHE6_9RHOB</name>
<dbReference type="RefSeq" id="WP_271889896.1">
    <property type="nucleotide sequence ID" value="NZ_JAQBIE010000020.1"/>
</dbReference>
<dbReference type="InterPro" id="IPR000086">
    <property type="entry name" value="NUDIX_hydrolase_dom"/>
</dbReference>
<comment type="caution">
    <text evidence="4">The sequence shown here is derived from an EMBL/GenBank/DDBJ whole genome shotgun (WGS) entry which is preliminary data.</text>
</comment>
<feature type="domain" description="Nudix hydrolase" evidence="3">
    <location>
        <begin position="4"/>
        <end position="138"/>
    </location>
</feature>
<gene>
    <name evidence="4" type="ORF">PAF17_14895</name>
</gene>
<dbReference type="GO" id="GO:0016787">
    <property type="term" value="F:hydrolase activity"/>
    <property type="evidence" value="ECO:0007669"/>
    <property type="project" value="UniProtKB-KW"/>
</dbReference>
<sequence>MTAQSSDFVGAKLCLTCDGHILTYLRDDIPDIPFPGHWDLPGGGREGTEPPMDCARRELQEEFGLHLAPARLRGRPFPSGQEPTRQSWLFSGNLTRAEIAMIRFGEEGQFWTMMAVRTFVTHPRSIPHFTDWIRATLG</sequence>
<dbReference type="InterPro" id="IPR020084">
    <property type="entry name" value="NUDIX_hydrolase_CS"/>
</dbReference>
<dbReference type="PROSITE" id="PS00893">
    <property type="entry name" value="NUDIX_BOX"/>
    <property type="match status" value="1"/>
</dbReference>
<dbReference type="PROSITE" id="PS51462">
    <property type="entry name" value="NUDIX"/>
    <property type="match status" value="1"/>
</dbReference>
<dbReference type="EMBL" id="JAQBIE010000020">
    <property type="protein sequence ID" value="MDB6178783.1"/>
    <property type="molecule type" value="Genomic_DNA"/>
</dbReference>
<comment type="cofactor">
    <cofactor evidence="1">
        <name>Mg(2+)</name>
        <dbReference type="ChEBI" id="CHEBI:18420"/>
    </cofactor>
</comment>
<dbReference type="CDD" id="cd04682">
    <property type="entry name" value="NUDIX_Hydrolase"/>
    <property type="match status" value="1"/>
</dbReference>
<keyword evidence="5" id="KW-1185">Reference proteome</keyword>
<accession>A0ABT4ZHE6</accession>
<dbReference type="PANTHER" id="PTHR43046">
    <property type="entry name" value="GDP-MANNOSE MANNOSYL HYDROLASE"/>
    <property type="match status" value="1"/>
</dbReference>
<evidence type="ECO:0000259" key="3">
    <source>
        <dbReference type="PROSITE" id="PS51462"/>
    </source>
</evidence>
<keyword evidence="2 4" id="KW-0378">Hydrolase</keyword>
<evidence type="ECO:0000256" key="2">
    <source>
        <dbReference type="ARBA" id="ARBA00022801"/>
    </source>
</evidence>
<dbReference type="SUPFAM" id="SSF55811">
    <property type="entry name" value="Nudix"/>
    <property type="match status" value="1"/>
</dbReference>
<dbReference type="Gene3D" id="3.90.79.10">
    <property type="entry name" value="Nucleoside Triphosphate Pyrophosphohydrolase"/>
    <property type="match status" value="1"/>
</dbReference>
<dbReference type="Pfam" id="PF00293">
    <property type="entry name" value="NUDIX"/>
    <property type="match status" value="1"/>
</dbReference>
<evidence type="ECO:0000313" key="5">
    <source>
        <dbReference type="Proteomes" id="UP001165641"/>
    </source>
</evidence>
<dbReference type="PANTHER" id="PTHR43046:SF14">
    <property type="entry name" value="MUTT_NUDIX FAMILY PROTEIN"/>
    <property type="match status" value="1"/>
</dbReference>
<dbReference type="Proteomes" id="UP001165641">
    <property type="component" value="Unassembled WGS sequence"/>
</dbReference>